<dbReference type="Proteomes" id="UP001373196">
    <property type="component" value="Unassembled WGS sequence"/>
</dbReference>
<dbReference type="CDD" id="cd00371">
    <property type="entry name" value="HMA"/>
    <property type="match status" value="1"/>
</dbReference>
<sequence>MIETIVKVDGMMCGMCESHVNEAVRKAFPEVKKVTSSQAKGQTVIHSEQPLDEQKLRDAINATGYEVKGVKSAPYEKKGFFSFLKK</sequence>
<reference evidence="2" key="1">
    <citation type="submission" date="2024-03" db="EMBL/GenBank/DDBJ databases">
        <authorList>
            <person name="Plomp N."/>
            <person name="Harmsen H.J."/>
        </authorList>
    </citation>
    <scope>NUCLEOTIDE SEQUENCE</scope>
    <source>
        <strain evidence="2">HTF-128</strain>
    </source>
</reference>
<protein>
    <submittedName>
        <fullName evidence="2">Heavy metal-associated domain-containing protein</fullName>
    </submittedName>
</protein>
<dbReference type="AlphaFoldDB" id="A0AB35Y4L4"/>
<evidence type="ECO:0000313" key="2">
    <source>
        <dbReference type="EMBL" id="MEJ5195022.1"/>
    </source>
</evidence>
<dbReference type="Gene3D" id="3.30.70.100">
    <property type="match status" value="1"/>
</dbReference>
<organism evidence="2 3">
    <name type="scientific">Faecalibacterium wellingii</name>
    <dbReference type="NCBI Taxonomy" id="2929491"/>
    <lineage>
        <taxon>Bacteria</taxon>
        <taxon>Bacillati</taxon>
        <taxon>Bacillota</taxon>
        <taxon>Clostridia</taxon>
        <taxon>Eubacteriales</taxon>
        <taxon>Oscillospiraceae</taxon>
        <taxon>Faecalibacterium</taxon>
    </lineage>
</organism>
<gene>
    <name evidence="2" type="ORF">WF834_02325</name>
</gene>
<dbReference type="Pfam" id="PF00403">
    <property type="entry name" value="HMA"/>
    <property type="match status" value="1"/>
</dbReference>
<dbReference type="EMBL" id="JBBFGL010000002">
    <property type="protein sequence ID" value="MEJ5195022.1"/>
    <property type="molecule type" value="Genomic_DNA"/>
</dbReference>
<feature type="domain" description="HMA" evidence="1">
    <location>
        <begin position="2"/>
        <end position="68"/>
    </location>
</feature>
<dbReference type="RefSeq" id="WP_339394743.1">
    <property type="nucleotide sequence ID" value="NZ_JBBFGL010000002.1"/>
</dbReference>
<accession>A0AB35Y4L4</accession>
<comment type="caution">
    <text evidence="2">The sequence shown here is derived from an EMBL/GenBank/DDBJ whole genome shotgun (WGS) entry which is preliminary data.</text>
</comment>
<dbReference type="GO" id="GO:0046872">
    <property type="term" value="F:metal ion binding"/>
    <property type="evidence" value="ECO:0007669"/>
    <property type="project" value="InterPro"/>
</dbReference>
<dbReference type="PROSITE" id="PS50846">
    <property type="entry name" value="HMA_2"/>
    <property type="match status" value="1"/>
</dbReference>
<name>A0AB35Y4L4_9FIRM</name>
<dbReference type="InterPro" id="IPR036163">
    <property type="entry name" value="HMA_dom_sf"/>
</dbReference>
<dbReference type="SUPFAM" id="SSF55008">
    <property type="entry name" value="HMA, heavy metal-associated domain"/>
    <property type="match status" value="1"/>
</dbReference>
<dbReference type="InterPro" id="IPR006121">
    <property type="entry name" value="HMA_dom"/>
</dbReference>
<proteinExistence type="predicted"/>
<evidence type="ECO:0000313" key="3">
    <source>
        <dbReference type="Proteomes" id="UP001373196"/>
    </source>
</evidence>
<evidence type="ECO:0000259" key="1">
    <source>
        <dbReference type="PROSITE" id="PS50846"/>
    </source>
</evidence>